<organism evidence="1">
    <name type="scientific">marine metagenome</name>
    <dbReference type="NCBI Taxonomy" id="408172"/>
    <lineage>
        <taxon>unclassified sequences</taxon>
        <taxon>metagenomes</taxon>
        <taxon>ecological metagenomes</taxon>
    </lineage>
</organism>
<dbReference type="Gene3D" id="2.60.40.1120">
    <property type="entry name" value="Carboxypeptidase-like, regulatory domain"/>
    <property type="match status" value="1"/>
</dbReference>
<accession>A0A382WJE4</accession>
<reference evidence="1" key="1">
    <citation type="submission" date="2018-05" db="EMBL/GenBank/DDBJ databases">
        <authorList>
            <person name="Lanie J.A."/>
            <person name="Ng W.-L."/>
            <person name="Kazmierczak K.M."/>
            <person name="Andrzejewski T.M."/>
            <person name="Davidsen T.M."/>
            <person name="Wayne K.J."/>
            <person name="Tettelin H."/>
            <person name="Glass J.I."/>
            <person name="Rusch D."/>
            <person name="Podicherti R."/>
            <person name="Tsui H.-C.T."/>
            <person name="Winkler M.E."/>
        </authorList>
    </citation>
    <scope>NUCLEOTIDE SEQUENCE</scope>
</reference>
<dbReference type="AlphaFoldDB" id="A0A382WJE4"/>
<evidence type="ECO:0008006" key="2">
    <source>
        <dbReference type="Google" id="ProtNLM"/>
    </source>
</evidence>
<sequence length="129" mass="13350">MKQLFRFESGPIGICAVLLLVVLLCVPNGVLAQSTGKVAGRVIDTNGEPLPGANVVLSGTRLGGTADVNGEYFILLVSPGTYDVSASLVGYQGVTKTQVEVLVDRTATVDFALNESAVALDDIVVTADL</sequence>
<dbReference type="Pfam" id="PF13620">
    <property type="entry name" value="CarboxypepD_reg"/>
    <property type="match status" value="1"/>
</dbReference>
<feature type="non-terminal residue" evidence="1">
    <location>
        <position position="129"/>
    </location>
</feature>
<name>A0A382WJE4_9ZZZZ</name>
<dbReference type="EMBL" id="UINC01160326">
    <property type="protein sequence ID" value="SVD58913.1"/>
    <property type="molecule type" value="Genomic_DNA"/>
</dbReference>
<dbReference type="SUPFAM" id="SSF49464">
    <property type="entry name" value="Carboxypeptidase regulatory domain-like"/>
    <property type="match status" value="1"/>
</dbReference>
<protein>
    <recommendedName>
        <fullName evidence="2">TonB-dependent receptor plug domain-containing protein</fullName>
    </recommendedName>
</protein>
<dbReference type="InterPro" id="IPR008969">
    <property type="entry name" value="CarboxyPept-like_regulatory"/>
</dbReference>
<proteinExistence type="predicted"/>
<evidence type="ECO:0000313" key="1">
    <source>
        <dbReference type="EMBL" id="SVD58913.1"/>
    </source>
</evidence>
<gene>
    <name evidence="1" type="ORF">METZ01_LOCUS411767</name>
</gene>